<dbReference type="HOGENOM" id="CLU_026425_0_0_4"/>
<dbReference type="Gene3D" id="3.30.2290.10">
    <property type="entry name" value="PmbA/TldD superfamily"/>
    <property type="match status" value="1"/>
</dbReference>
<dbReference type="GO" id="GO:0006508">
    <property type="term" value="P:proteolysis"/>
    <property type="evidence" value="ECO:0007669"/>
    <property type="project" value="InterPro"/>
</dbReference>
<feature type="domain" description="Metalloprotease TldD/E C-terminal" evidence="3">
    <location>
        <begin position="285"/>
        <end position="497"/>
    </location>
</feature>
<dbReference type="NCBIfam" id="NF008268">
    <property type="entry name" value="PRK11040.1"/>
    <property type="match status" value="1"/>
</dbReference>
<evidence type="ECO:0000256" key="1">
    <source>
        <dbReference type="ARBA" id="ARBA00005836"/>
    </source>
</evidence>
<reference evidence="5 6" key="1">
    <citation type="journal article" date="2005" name="BMC Genomics">
        <title>Bacterial genome adaptation to niches: divergence of the potential virulence genes in three Burkholderia species of different survival strategies.</title>
        <authorList>
            <person name="Kim H.S."/>
            <person name="Schell M.A."/>
            <person name="Yu Y."/>
            <person name="Ulrich R.L."/>
            <person name="Sarria S.H."/>
            <person name="Nierman W.C."/>
            <person name="DeShazer D."/>
        </authorList>
    </citation>
    <scope>NUCLEOTIDE SEQUENCE [LARGE SCALE GENOMIC DNA]</scope>
    <source>
        <strain evidence="6">ATCC 700388 / DSM 13276 / CCUG 48851 / CIP 106301 / E264</strain>
    </source>
</reference>
<dbReference type="Pfam" id="PF01523">
    <property type="entry name" value="PmbA_TldD_1st"/>
    <property type="match status" value="1"/>
</dbReference>
<gene>
    <name evidence="5" type="ordered locus">BTH_I1673</name>
</gene>
<proteinExistence type="inferred from homology"/>
<dbReference type="EMBL" id="CP000086">
    <property type="protein sequence ID" value="ABC38258.1"/>
    <property type="molecule type" value="Genomic_DNA"/>
</dbReference>
<evidence type="ECO:0000259" key="2">
    <source>
        <dbReference type="Pfam" id="PF01523"/>
    </source>
</evidence>
<dbReference type="KEGG" id="bte:BTH_I1673"/>
<evidence type="ECO:0000259" key="4">
    <source>
        <dbReference type="Pfam" id="PF19290"/>
    </source>
</evidence>
<dbReference type="SUPFAM" id="SSF111283">
    <property type="entry name" value="Putative modulator of DNA gyrase, PmbA/TldD"/>
    <property type="match status" value="1"/>
</dbReference>
<dbReference type="GO" id="GO:0008237">
    <property type="term" value="F:metallopeptidase activity"/>
    <property type="evidence" value="ECO:0007669"/>
    <property type="project" value="InterPro"/>
</dbReference>
<dbReference type="InterPro" id="IPR045569">
    <property type="entry name" value="Metalloprtase-TldD/E_C"/>
</dbReference>
<organism evidence="5 6">
    <name type="scientific">Burkholderia thailandensis (strain ATCC 700388 / DSM 13276 / CCUG 48851 / CIP 106301 / E264)</name>
    <dbReference type="NCBI Taxonomy" id="271848"/>
    <lineage>
        <taxon>Bacteria</taxon>
        <taxon>Pseudomonadati</taxon>
        <taxon>Pseudomonadota</taxon>
        <taxon>Betaproteobacteria</taxon>
        <taxon>Burkholderiales</taxon>
        <taxon>Burkholderiaceae</taxon>
        <taxon>Burkholderia</taxon>
        <taxon>pseudomallei group</taxon>
    </lineage>
</organism>
<dbReference type="PANTHER" id="PTHR43421:SF1">
    <property type="entry name" value="METALLOPROTEASE PMBA"/>
    <property type="match status" value="1"/>
</dbReference>
<dbReference type="AlphaFoldDB" id="Q2SXY9"/>
<dbReference type="InterPro" id="IPR047657">
    <property type="entry name" value="PmbA"/>
</dbReference>
<dbReference type="InterPro" id="IPR002510">
    <property type="entry name" value="Metalloprtase-TldD/E_N"/>
</dbReference>
<dbReference type="Proteomes" id="UP000001930">
    <property type="component" value="Chromosome I"/>
</dbReference>
<feature type="domain" description="Metalloprotease TldD/E central" evidence="4">
    <location>
        <begin position="171"/>
        <end position="277"/>
    </location>
</feature>
<dbReference type="InterPro" id="IPR035068">
    <property type="entry name" value="TldD/PmbA_N"/>
</dbReference>
<accession>Q2SXY9</accession>
<keyword evidence="6" id="KW-1185">Reference proteome</keyword>
<dbReference type="PANTHER" id="PTHR43421">
    <property type="entry name" value="METALLOPROTEASE PMBA"/>
    <property type="match status" value="1"/>
</dbReference>
<sequence>MYRAGHRAAARARVARAGPCYDRGIRTFRNMRATRPLPDTTTMAANLDAQAHYFPHTQDELKAIATDILRHAKALGATDAATEISEGDGLSVSVRRGEVETIEHNRDKTVGVTVFIGKKRGNASTSDFSPAALKDTVAAAYNIARFTAEDDAAGLAEAELLETDPRDLDLYHPWRLSADDAVDLARRAEDAAFAVSPQIRNSEGASVSAQHSQFVLATTRGFLAGYPYSRHYIACAPIAGSGRHMQRDDWYTSKRRADELASPESVGRYAAQRALARMGARRLDTRKVPVLFEAPLAAGLLGAFVQAVSGGALYRKTSFLVDSLGKEVFAPHVQIVEDPHVPRAMGSAPFDEEGVRTHARSVVKDGVVEGYFLSTYSARKLGTQTTGNAGGSHNIALRSALTNPADDFDAMLKKLGTGLLLTELMGQGVNYVTGDYSRGAAGFWVENGEIQYPVEEITVASTLQEMFRHIVAIGADSIVRGTKETGSVLIEQMTIAGQ</sequence>
<dbReference type="Pfam" id="PF19290">
    <property type="entry name" value="PmbA_TldD_2nd"/>
    <property type="match status" value="1"/>
</dbReference>
<name>Q2SXY9_BURTA</name>
<dbReference type="InterPro" id="IPR045570">
    <property type="entry name" value="Metalloprtase-TldD/E_cen_dom"/>
</dbReference>
<evidence type="ECO:0000259" key="3">
    <source>
        <dbReference type="Pfam" id="PF19289"/>
    </source>
</evidence>
<dbReference type="GO" id="GO:0005829">
    <property type="term" value="C:cytosol"/>
    <property type="evidence" value="ECO:0007669"/>
    <property type="project" value="TreeGrafter"/>
</dbReference>
<comment type="similarity">
    <text evidence="1">Belongs to the peptidase U62 family.</text>
</comment>
<protein>
    <submittedName>
        <fullName evidence="5">PmbA protein</fullName>
    </submittedName>
</protein>
<evidence type="ECO:0000313" key="6">
    <source>
        <dbReference type="Proteomes" id="UP000001930"/>
    </source>
</evidence>
<evidence type="ECO:0000313" key="5">
    <source>
        <dbReference type="EMBL" id="ABC38258.1"/>
    </source>
</evidence>
<feature type="domain" description="Metalloprotease TldD/E N-terminal" evidence="2">
    <location>
        <begin position="85"/>
        <end position="144"/>
    </location>
</feature>
<dbReference type="Pfam" id="PF19289">
    <property type="entry name" value="PmbA_TldD_3rd"/>
    <property type="match status" value="1"/>
</dbReference>
<dbReference type="InterPro" id="IPR036059">
    <property type="entry name" value="TldD/PmbA_sf"/>
</dbReference>